<protein>
    <submittedName>
        <fullName evidence="1">EcsC family protein</fullName>
    </submittedName>
</protein>
<dbReference type="Pfam" id="PF12787">
    <property type="entry name" value="EcsC"/>
    <property type="match status" value="1"/>
</dbReference>
<dbReference type="eggNOG" id="ENOG502ZAV8">
    <property type="taxonomic scope" value="Bacteria"/>
</dbReference>
<dbReference type="RefSeq" id="WP_048279403.1">
    <property type="nucleotide sequence ID" value="NZ_LDZF01000014.1"/>
</dbReference>
<proteinExistence type="predicted"/>
<dbReference type="EMBL" id="LDZF01000014">
    <property type="protein sequence ID" value="KMK12914.1"/>
    <property type="molecule type" value="Genomic_DNA"/>
</dbReference>
<dbReference type="Proteomes" id="UP000036196">
    <property type="component" value="Unassembled WGS sequence"/>
</dbReference>
<organism evidence="1 2">
    <name type="scientific">Pluralibacter gergoviae</name>
    <name type="common">Enterobacter gergoviae</name>
    <dbReference type="NCBI Taxonomy" id="61647"/>
    <lineage>
        <taxon>Bacteria</taxon>
        <taxon>Pseudomonadati</taxon>
        <taxon>Pseudomonadota</taxon>
        <taxon>Gammaproteobacteria</taxon>
        <taxon>Enterobacterales</taxon>
        <taxon>Enterobacteriaceae</taxon>
        <taxon>Pluralibacter</taxon>
    </lineage>
</organism>
<dbReference type="STRING" id="61647.LG71_00160"/>
<comment type="caution">
    <text evidence="1">The sequence shown here is derived from an EMBL/GenBank/DDBJ whole genome shotgun (WGS) entry which is preliminary data.</text>
</comment>
<keyword evidence="2" id="KW-1185">Reference proteome</keyword>
<name>A0A0J5L3L2_PLUGE</name>
<dbReference type="PATRIC" id="fig|61647.15.peg.1072"/>
<evidence type="ECO:0000313" key="2">
    <source>
        <dbReference type="Proteomes" id="UP000036196"/>
    </source>
</evidence>
<evidence type="ECO:0000313" key="1">
    <source>
        <dbReference type="EMBL" id="KMK12914.1"/>
    </source>
</evidence>
<reference evidence="1 2" key="1">
    <citation type="submission" date="2015-05" db="EMBL/GenBank/DDBJ databases">
        <title>Genome sequences of Pluralibacter gergoviae.</title>
        <authorList>
            <person name="Greninger A.L."/>
            <person name="Miller S."/>
        </authorList>
    </citation>
    <scope>NUCLEOTIDE SEQUENCE [LARGE SCALE GENOMIC DNA]</scope>
    <source>
        <strain evidence="1 2">JS81F13</strain>
    </source>
</reference>
<dbReference type="AlphaFoldDB" id="A0A0J5L3L2"/>
<gene>
    <name evidence="1" type="ORF">ABW06_14475</name>
</gene>
<accession>A0A0J5L3L2</accession>
<sequence length="223" mass="23623">MSEILNEGKIMQALNWAYDKALDGSIPGTDSSYEMAENYLKGEDDLIAKVNSLIRWQNTKSATTGFVSGLGGIITLPVAIPASIATVIYVQIRMITAIAIMGGYDVKDDRVKALVYSCLAGNAAKDILKGTGIVIGSKVSTQLIKSISKETIFAINKLVGFRLLTKFGEKGAINLGKMIPIVGGVIGGAFDGISTNIVGNVARKTFIEGSIIAEHENPSPKTI</sequence>
<dbReference type="InterPro" id="IPR024787">
    <property type="entry name" value="EcsC"/>
</dbReference>